<accession>A0ABY7YMM3</accession>
<evidence type="ECO:0000313" key="1">
    <source>
        <dbReference type="EMBL" id="WDR02304.1"/>
    </source>
</evidence>
<evidence type="ECO:0008006" key="3">
    <source>
        <dbReference type="Google" id="ProtNLM"/>
    </source>
</evidence>
<keyword evidence="2" id="KW-1185">Reference proteome</keyword>
<dbReference type="Proteomes" id="UP001220530">
    <property type="component" value="Chromosome"/>
</dbReference>
<gene>
    <name evidence="1" type="ORF">PSQ19_16990</name>
</gene>
<proteinExistence type="predicted"/>
<reference evidence="1 2" key="1">
    <citation type="submission" date="2023-02" db="EMBL/GenBank/DDBJ databases">
        <title>Devosia algicola sp. nov., isolated from the phycosphere of marine algae.</title>
        <authorList>
            <person name="Kim J.M."/>
            <person name="Lee J.K."/>
            <person name="Choi B.J."/>
            <person name="Bayburt H."/>
            <person name="Jeon C.O."/>
        </authorList>
    </citation>
    <scope>NUCLEOTIDE SEQUENCE [LARGE SCALE GENOMIC DNA]</scope>
    <source>
        <strain evidence="1 2">G20-9</strain>
    </source>
</reference>
<dbReference type="RefSeq" id="WP_282218709.1">
    <property type="nucleotide sequence ID" value="NZ_CP118246.1"/>
</dbReference>
<dbReference type="EMBL" id="CP118246">
    <property type="protein sequence ID" value="WDR02304.1"/>
    <property type="molecule type" value="Genomic_DNA"/>
</dbReference>
<evidence type="ECO:0000313" key="2">
    <source>
        <dbReference type="Proteomes" id="UP001220530"/>
    </source>
</evidence>
<organism evidence="1 2">
    <name type="scientific">Devosia algicola</name>
    <dbReference type="NCBI Taxonomy" id="3026418"/>
    <lineage>
        <taxon>Bacteria</taxon>
        <taxon>Pseudomonadati</taxon>
        <taxon>Pseudomonadota</taxon>
        <taxon>Alphaproteobacteria</taxon>
        <taxon>Hyphomicrobiales</taxon>
        <taxon>Devosiaceae</taxon>
        <taxon>Devosia</taxon>
    </lineage>
</organism>
<name>A0ABY7YMM3_9HYPH</name>
<protein>
    <recommendedName>
        <fullName evidence="3">DUF937 domain-containing protein</fullName>
    </recommendedName>
</protein>
<sequence length="214" mass="22437">MSTVAEENVEAGAAIEALGLTRVSGNINESMTWSMADGHMVIDQLLVNLDDQGAVRFNADLTGFTPALMDTIYSSIAADDGSKTSEEVDQANMMMGMQVMSLVSINGASLRFDDASMSMKLINFFAKQEGIEPAQLVAGFKQMVPAMINQVGIPALNDILVPAVNTFLDDPKSLEVSLNPPSPVNGMMAMGAAANPAGLIPLLGLSATANEPAK</sequence>